<dbReference type="Gene3D" id="1.25.40.10">
    <property type="entry name" value="Tetratricopeptide repeat domain"/>
    <property type="match status" value="1"/>
</dbReference>
<dbReference type="Proteomes" id="UP000663836">
    <property type="component" value="Unassembled WGS sequence"/>
</dbReference>
<dbReference type="EMBL" id="CAJOBE010007769">
    <property type="protein sequence ID" value="CAF4045400.1"/>
    <property type="molecule type" value="Genomic_DNA"/>
</dbReference>
<dbReference type="Proteomes" id="UP000663874">
    <property type="component" value="Unassembled WGS sequence"/>
</dbReference>
<evidence type="ECO:0000313" key="3">
    <source>
        <dbReference type="EMBL" id="CAF3884142.1"/>
    </source>
</evidence>
<dbReference type="Proteomes" id="UP000663864">
    <property type="component" value="Unassembled WGS sequence"/>
</dbReference>
<dbReference type="EMBL" id="CAJNOT010006457">
    <property type="protein sequence ID" value="CAF1489987.1"/>
    <property type="molecule type" value="Genomic_DNA"/>
</dbReference>
<gene>
    <name evidence="4" type="ORF">FNK824_LOCUS28417</name>
    <name evidence="3" type="ORF">JBS370_LOCUS20006</name>
    <name evidence="2" type="ORF">SEV965_LOCUS36835</name>
    <name evidence="1" type="ORF">ZHD862_LOCUS36957</name>
</gene>
<proteinExistence type="predicted"/>
<evidence type="ECO:0000313" key="2">
    <source>
        <dbReference type="EMBL" id="CAF1517074.1"/>
    </source>
</evidence>
<dbReference type="SUPFAM" id="SSF48452">
    <property type="entry name" value="TPR-like"/>
    <property type="match status" value="2"/>
</dbReference>
<comment type="caution">
    <text evidence="1">The sequence shown here is derived from an EMBL/GenBank/DDBJ whole genome shotgun (WGS) entry which is preliminary data.</text>
</comment>
<dbReference type="AlphaFoldDB" id="A0A815SBU2"/>
<dbReference type="Proteomes" id="UP000663889">
    <property type="component" value="Unassembled WGS sequence"/>
</dbReference>
<dbReference type="InterPro" id="IPR011990">
    <property type="entry name" value="TPR-like_helical_dom_sf"/>
</dbReference>
<evidence type="ECO:0000313" key="1">
    <source>
        <dbReference type="EMBL" id="CAF1489987.1"/>
    </source>
</evidence>
<dbReference type="EMBL" id="CAJNOU010007014">
    <property type="protein sequence ID" value="CAF1517074.1"/>
    <property type="molecule type" value="Genomic_DNA"/>
</dbReference>
<dbReference type="EMBL" id="CAJOBD010002466">
    <property type="protein sequence ID" value="CAF3884142.1"/>
    <property type="molecule type" value="Genomic_DNA"/>
</dbReference>
<evidence type="ECO:0000313" key="4">
    <source>
        <dbReference type="EMBL" id="CAF4045400.1"/>
    </source>
</evidence>
<accession>A0A815SBU2</accession>
<organism evidence="1 5">
    <name type="scientific">Rotaria sordida</name>
    <dbReference type="NCBI Taxonomy" id="392033"/>
    <lineage>
        <taxon>Eukaryota</taxon>
        <taxon>Metazoa</taxon>
        <taxon>Spiralia</taxon>
        <taxon>Gnathifera</taxon>
        <taxon>Rotifera</taxon>
        <taxon>Eurotatoria</taxon>
        <taxon>Bdelloidea</taxon>
        <taxon>Philodinida</taxon>
        <taxon>Philodinidae</taxon>
        <taxon>Rotaria</taxon>
    </lineage>
</organism>
<protein>
    <submittedName>
        <fullName evidence="1">Uncharacterized protein</fullName>
    </submittedName>
</protein>
<evidence type="ECO:0000313" key="5">
    <source>
        <dbReference type="Proteomes" id="UP000663864"/>
    </source>
</evidence>
<reference evidence="1" key="1">
    <citation type="submission" date="2021-02" db="EMBL/GenBank/DDBJ databases">
        <authorList>
            <person name="Nowell W R."/>
        </authorList>
    </citation>
    <scope>NUCLEOTIDE SEQUENCE</scope>
</reference>
<name>A0A815SBU2_9BILA</name>
<sequence length="461" mass="53725">MILKYELINQKLKSSIHAILGASYLVLEDSKLASESFHNSLESFRSSMKELTPPWLATFIASSHITQPNSNQILDMLEPLMNKEHCDNDVHEKMRLLYKGRIYSEQKKFVDALNHWEEAIEITSHMPTSVLEIFNGAIYVQMAAAYFRLNSISNALNIMERAKQCLESYYSSTHQLFGSFDFIYAYYLMTSNKSSLAIPYLQKALENPHFSKNDNFLSVVCTLLVMGYMDTYNLNLAEEYGYQAGSHILSETVRSQNPDLSEVISELMSVVLSRNSNKAHQYIRKIMQISQVLLSIINRNTITPSESTNEQTCTIDELIAFADHYRHQQDYVNAERYFTKALDKTTEINSKHVWNIYRKMTRMSNHGHYQDYFAVLYSKYDDDNPKHFQLISTIQIILYKLFLSENDFKTGFNCLINGIVMKIKFIHHQTSHIESRYILNLFYKCIDQEQIIKLMYINEIN</sequence>
<dbReference type="InterPro" id="IPR019734">
    <property type="entry name" value="TPR_rpt"/>
</dbReference>
<dbReference type="SMART" id="SM00028">
    <property type="entry name" value="TPR"/>
    <property type="match status" value="4"/>
</dbReference>